<feature type="region of interest" description="Disordered" evidence="1">
    <location>
        <begin position="143"/>
        <end position="188"/>
    </location>
</feature>
<dbReference type="AlphaFoldDB" id="A0A0C3PY30"/>
<feature type="region of interest" description="Disordered" evidence="1">
    <location>
        <begin position="268"/>
        <end position="287"/>
    </location>
</feature>
<evidence type="ECO:0000256" key="1">
    <source>
        <dbReference type="SAM" id="MobiDB-lite"/>
    </source>
</evidence>
<accession>A0A0C3PY30</accession>
<reference evidence="3" key="2">
    <citation type="submission" date="2015-01" db="EMBL/GenBank/DDBJ databases">
        <title>Evolutionary Origins and Diversification of the Mycorrhizal Mutualists.</title>
        <authorList>
            <consortium name="DOE Joint Genome Institute"/>
            <consortium name="Mycorrhizal Genomics Consortium"/>
            <person name="Kohler A."/>
            <person name="Kuo A."/>
            <person name="Nagy L.G."/>
            <person name="Floudas D."/>
            <person name="Copeland A."/>
            <person name="Barry K.W."/>
            <person name="Cichocki N."/>
            <person name="Veneault-Fourrey C."/>
            <person name="LaButti K."/>
            <person name="Lindquist E.A."/>
            <person name="Lipzen A."/>
            <person name="Lundell T."/>
            <person name="Morin E."/>
            <person name="Murat C."/>
            <person name="Riley R."/>
            <person name="Ohm R."/>
            <person name="Sun H."/>
            <person name="Tunlid A."/>
            <person name="Henrissat B."/>
            <person name="Grigoriev I.V."/>
            <person name="Hibbett D.S."/>
            <person name="Martin F."/>
        </authorList>
    </citation>
    <scope>NUCLEOTIDE SEQUENCE [LARGE SCALE GENOMIC DNA]</scope>
    <source>
        <strain evidence="3">Marx 270</strain>
    </source>
</reference>
<evidence type="ECO:0000313" key="3">
    <source>
        <dbReference type="Proteomes" id="UP000054217"/>
    </source>
</evidence>
<protein>
    <submittedName>
        <fullName evidence="2">Uncharacterized protein</fullName>
    </submittedName>
</protein>
<sequence length="287" mass="32095">MSELKPITMTGNNDKGWVVINWTQVLDDAIRYNTDEEEEAWLEAERAEREKAKAERAERERAEAEKAAREAEEKRVCKEEERQEAKAGKGSKARARGEVIQVVMDPSCTHCSWAKVVCKFLMDGNKKWVACICCNLSKGKCQWPRDGKDAKASPKTVGKINKGKKRKADEEAPEARPSKKKQAKSKSVKVLDINEPEAGGNRVREAVAGRFLGSEDKLEHLIDMHLGQITNVLTALLDESYGFSMAVSPSVSGSSELDLNELYEEAEWLKAHGKDEEEETKGEDEAK</sequence>
<dbReference type="OrthoDB" id="2705667at2759"/>
<dbReference type="STRING" id="870435.A0A0C3PY30"/>
<organism evidence="2 3">
    <name type="scientific">Pisolithus tinctorius Marx 270</name>
    <dbReference type="NCBI Taxonomy" id="870435"/>
    <lineage>
        <taxon>Eukaryota</taxon>
        <taxon>Fungi</taxon>
        <taxon>Dikarya</taxon>
        <taxon>Basidiomycota</taxon>
        <taxon>Agaricomycotina</taxon>
        <taxon>Agaricomycetes</taxon>
        <taxon>Agaricomycetidae</taxon>
        <taxon>Boletales</taxon>
        <taxon>Sclerodermatineae</taxon>
        <taxon>Pisolithaceae</taxon>
        <taxon>Pisolithus</taxon>
    </lineage>
</organism>
<keyword evidence="3" id="KW-1185">Reference proteome</keyword>
<feature type="compositionally biased region" description="Basic and acidic residues" evidence="1">
    <location>
        <begin position="47"/>
        <end position="87"/>
    </location>
</feature>
<feature type="compositionally biased region" description="Basic and acidic residues" evidence="1">
    <location>
        <begin position="167"/>
        <end position="177"/>
    </location>
</feature>
<feature type="compositionally biased region" description="Basic and acidic residues" evidence="1">
    <location>
        <begin position="143"/>
        <end position="152"/>
    </location>
</feature>
<proteinExistence type="predicted"/>
<feature type="compositionally biased region" description="Basic residues" evidence="1">
    <location>
        <begin position="178"/>
        <end position="187"/>
    </location>
</feature>
<dbReference type="EMBL" id="KN831945">
    <property type="protein sequence ID" value="KIO14024.1"/>
    <property type="molecule type" value="Genomic_DNA"/>
</dbReference>
<reference evidence="2 3" key="1">
    <citation type="submission" date="2014-04" db="EMBL/GenBank/DDBJ databases">
        <authorList>
            <consortium name="DOE Joint Genome Institute"/>
            <person name="Kuo A."/>
            <person name="Kohler A."/>
            <person name="Costa M.D."/>
            <person name="Nagy L.G."/>
            <person name="Floudas D."/>
            <person name="Copeland A."/>
            <person name="Barry K.W."/>
            <person name="Cichocki N."/>
            <person name="Veneault-Fourrey C."/>
            <person name="LaButti K."/>
            <person name="Lindquist E.A."/>
            <person name="Lipzen A."/>
            <person name="Lundell T."/>
            <person name="Morin E."/>
            <person name="Murat C."/>
            <person name="Sun H."/>
            <person name="Tunlid A."/>
            <person name="Henrissat B."/>
            <person name="Grigoriev I.V."/>
            <person name="Hibbett D.S."/>
            <person name="Martin F."/>
            <person name="Nordberg H.P."/>
            <person name="Cantor M.N."/>
            <person name="Hua S.X."/>
        </authorList>
    </citation>
    <scope>NUCLEOTIDE SEQUENCE [LARGE SCALE GENOMIC DNA]</scope>
    <source>
        <strain evidence="2 3">Marx 270</strain>
    </source>
</reference>
<dbReference type="Proteomes" id="UP000054217">
    <property type="component" value="Unassembled WGS sequence"/>
</dbReference>
<dbReference type="HOGENOM" id="CLU_048923_0_0_1"/>
<feature type="region of interest" description="Disordered" evidence="1">
    <location>
        <begin position="47"/>
        <end position="91"/>
    </location>
</feature>
<name>A0A0C3PY30_PISTI</name>
<feature type="compositionally biased region" description="Acidic residues" evidence="1">
    <location>
        <begin position="276"/>
        <end position="287"/>
    </location>
</feature>
<gene>
    <name evidence="2" type="ORF">M404DRAFT_18279</name>
</gene>
<evidence type="ECO:0000313" key="2">
    <source>
        <dbReference type="EMBL" id="KIO14024.1"/>
    </source>
</evidence>
<dbReference type="InParanoid" id="A0A0C3PY30"/>